<accession>A0A0E0HDQ2</accession>
<reference evidence="1" key="2">
    <citation type="submission" date="2018-04" db="EMBL/GenBank/DDBJ databases">
        <title>OnivRS2 (Oryza nivara Reference Sequence Version 2).</title>
        <authorList>
            <person name="Zhang J."/>
            <person name="Kudrna D."/>
            <person name="Lee S."/>
            <person name="Talag J."/>
            <person name="Rajasekar S."/>
            <person name="Welchert J."/>
            <person name="Hsing Y.-I."/>
            <person name="Wing R.A."/>
        </authorList>
    </citation>
    <scope>NUCLEOTIDE SEQUENCE [LARGE SCALE GENOMIC DNA]</scope>
    <source>
        <strain evidence="1">SL10</strain>
    </source>
</reference>
<dbReference type="AlphaFoldDB" id="A0A0E0HDQ2"/>
<organism evidence="1">
    <name type="scientific">Oryza nivara</name>
    <name type="common">Indian wild rice</name>
    <name type="synonym">Oryza sativa f. spontanea</name>
    <dbReference type="NCBI Taxonomy" id="4536"/>
    <lineage>
        <taxon>Eukaryota</taxon>
        <taxon>Viridiplantae</taxon>
        <taxon>Streptophyta</taxon>
        <taxon>Embryophyta</taxon>
        <taxon>Tracheophyta</taxon>
        <taxon>Spermatophyta</taxon>
        <taxon>Magnoliopsida</taxon>
        <taxon>Liliopsida</taxon>
        <taxon>Poales</taxon>
        <taxon>Poaceae</taxon>
        <taxon>BOP clade</taxon>
        <taxon>Oryzoideae</taxon>
        <taxon>Oryzeae</taxon>
        <taxon>Oryzinae</taxon>
        <taxon>Oryza</taxon>
    </lineage>
</organism>
<keyword evidence="2" id="KW-1185">Reference proteome</keyword>
<name>A0A0E0HDQ2_ORYNI</name>
<reference evidence="1" key="1">
    <citation type="submission" date="2015-04" db="UniProtKB">
        <authorList>
            <consortium name="EnsemblPlants"/>
        </authorList>
    </citation>
    <scope>IDENTIFICATION</scope>
    <source>
        <strain evidence="1">SL10</strain>
    </source>
</reference>
<proteinExistence type="predicted"/>
<dbReference type="HOGENOM" id="CLU_1889104_0_0_1"/>
<protein>
    <submittedName>
        <fullName evidence="1">Uncharacterized protein</fullName>
    </submittedName>
</protein>
<evidence type="ECO:0000313" key="1">
    <source>
        <dbReference type="EnsemblPlants" id="ONIVA05G15050.1"/>
    </source>
</evidence>
<sequence>MLGYDDDDESAAADLSEIIELYSQDDVDDSSHCRKLYNLLSLKLLPIYRKLSGNHNCNLLLAVLKVSAEDGKGNKSSVTVHLYGPNTDLVVDRKRELQQAQRTSLFFQIFKGFLTMKDGDISVLFHKNMLMRMYY</sequence>
<dbReference type="Proteomes" id="UP000006591">
    <property type="component" value="Chromosome 5"/>
</dbReference>
<dbReference type="Gramene" id="ONIVA05G15050.1">
    <property type="protein sequence ID" value="ONIVA05G15050.1"/>
    <property type="gene ID" value="ONIVA05G15050"/>
</dbReference>
<dbReference type="EnsemblPlants" id="ONIVA05G15050.1">
    <property type="protein sequence ID" value="ONIVA05G15050.1"/>
    <property type="gene ID" value="ONIVA05G15050"/>
</dbReference>
<dbReference type="STRING" id="4536.A0A0E0HDQ2"/>
<evidence type="ECO:0000313" key="2">
    <source>
        <dbReference type="Proteomes" id="UP000006591"/>
    </source>
</evidence>